<dbReference type="SUPFAM" id="SSF48403">
    <property type="entry name" value="Ankyrin repeat"/>
    <property type="match status" value="1"/>
</dbReference>
<dbReference type="Pfam" id="PF12796">
    <property type="entry name" value="Ank_2"/>
    <property type="match status" value="2"/>
</dbReference>
<dbReference type="Proteomes" id="UP001151287">
    <property type="component" value="Unassembled WGS sequence"/>
</dbReference>
<organism evidence="2 3">
    <name type="scientific">Rhynchospora breviuscula</name>
    <dbReference type="NCBI Taxonomy" id="2022672"/>
    <lineage>
        <taxon>Eukaryota</taxon>
        <taxon>Viridiplantae</taxon>
        <taxon>Streptophyta</taxon>
        <taxon>Embryophyta</taxon>
        <taxon>Tracheophyta</taxon>
        <taxon>Spermatophyta</taxon>
        <taxon>Magnoliopsida</taxon>
        <taxon>Liliopsida</taxon>
        <taxon>Poales</taxon>
        <taxon>Cyperaceae</taxon>
        <taxon>Cyperoideae</taxon>
        <taxon>Rhynchosporeae</taxon>
        <taxon>Rhynchospora</taxon>
    </lineage>
</organism>
<dbReference type="Gene3D" id="1.25.40.20">
    <property type="entry name" value="Ankyrin repeat-containing domain"/>
    <property type="match status" value="2"/>
</dbReference>
<dbReference type="PROSITE" id="PS50088">
    <property type="entry name" value="ANK_REPEAT"/>
    <property type="match status" value="4"/>
</dbReference>
<keyword evidence="1" id="KW-0040">ANK repeat</keyword>
<dbReference type="PANTHER" id="PTHR46224:SF6">
    <property type="entry name" value="ANKYRIN REPEAT FAMILY PROTEIN"/>
    <property type="match status" value="1"/>
</dbReference>
<dbReference type="PANTHER" id="PTHR46224">
    <property type="entry name" value="ANKYRIN REPEAT FAMILY PROTEIN"/>
    <property type="match status" value="1"/>
</dbReference>
<dbReference type="PRINTS" id="PR01415">
    <property type="entry name" value="ANKYRIN"/>
</dbReference>
<protein>
    <submittedName>
        <fullName evidence="2">Uncharacterized protein</fullName>
    </submittedName>
</protein>
<dbReference type="InterPro" id="IPR002110">
    <property type="entry name" value="Ankyrin_rpt"/>
</dbReference>
<feature type="repeat" description="ANK" evidence="1">
    <location>
        <begin position="185"/>
        <end position="217"/>
    </location>
</feature>
<feature type="repeat" description="ANK" evidence="1">
    <location>
        <begin position="152"/>
        <end position="184"/>
    </location>
</feature>
<accession>A0A9Q0CE42</accession>
<dbReference type="OrthoDB" id="20872at2759"/>
<reference evidence="2" key="1">
    <citation type="journal article" date="2022" name="Cell">
        <title>Repeat-based holocentromeres influence genome architecture and karyotype evolution.</title>
        <authorList>
            <person name="Hofstatter P.G."/>
            <person name="Thangavel G."/>
            <person name="Lux T."/>
            <person name="Neumann P."/>
            <person name="Vondrak T."/>
            <person name="Novak P."/>
            <person name="Zhang M."/>
            <person name="Costa L."/>
            <person name="Castellani M."/>
            <person name="Scott A."/>
            <person name="Toegelov H."/>
            <person name="Fuchs J."/>
            <person name="Mata-Sucre Y."/>
            <person name="Dias Y."/>
            <person name="Vanzela A.L.L."/>
            <person name="Huettel B."/>
            <person name="Almeida C.C.S."/>
            <person name="Simkova H."/>
            <person name="Souza G."/>
            <person name="Pedrosa-Harand A."/>
            <person name="Macas J."/>
            <person name="Mayer K.F.X."/>
            <person name="Houben A."/>
            <person name="Marques A."/>
        </authorList>
    </citation>
    <scope>NUCLEOTIDE SEQUENCE</scope>
    <source>
        <strain evidence="2">RhyBre1mFocal</strain>
    </source>
</reference>
<gene>
    <name evidence="2" type="ORF">LUZ63_015974</name>
</gene>
<sequence length="354" mass="38980">MARSSGASVSVSDQRKARKLLEAASSGNLPLLKDVVNELKEAKIKQIKDAQGHTAFHLGAFHGRTEICRYFVDDLGFEVDFLIAEGQTPLFHAAMGGHLATARCLVSQGANPVVPDKDGLTPLHYAAKDGQRKLVKYLLSLGVSVDIRFSHACFTPLMTAAQFGRASVMEVLLGHHANVNDTTSNDITPLLLSVCSSHLECTKLLIKAGADLNMKCPLSKAIQRNFIAIIKCLLESCADPNVRNEYGWLPIETAVMGRKWDIVEMLFPLTSPVPEVHDWSVQGILQYVKSNTFKEKNKEIMEKNLADLKVKGADSFKKKEYWAAAFFYCEVDGPSDGCRKYRSSSCPATRRCGT</sequence>
<feature type="repeat" description="ANK" evidence="1">
    <location>
        <begin position="118"/>
        <end position="150"/>
    </location>
</feature>
<evidence type="ECO:0000256" key="1">
    <source>
        <dbReference type="PROSITE-ProRule" id="PRU00023"/>
    </source>
</evidence>
<proteinExistence type="predicted"/>
<dbReference type="InterPro" id="IPR051616">
    <property type="entry name" value="Cul2-RING_E3_ligase_SR"/>
</dbReference>
<evidence type="ECO:0000313" key="3">
    <source>
        <dbReference type="Proteomes" id="UP001151287"/>
    </source>
</evidence>
<dbReference type="EMBL" id="JAMQYH010000004">
    <property type="protein sequence ID" value="KAJ1691819.1"/>
    <property type="molecule type" value="Genomic_DNA"/>
</dbReference>
<dbReference type="PROSITE" id="PS50297">
    <property type="entry name" value="ANK_REP_REGION"/>
    <property type="match status" value="3"/>
</dbReference>
<comment type="caution">
    <text evidence="2">The sequence shown here is derived from an EMBL/GenBank/DDBJ whole genome shotgun (WGS) entry which is preliminary data.</text>
</comment>
<feature type="repeat" description="ANK" evidence="1">
    <location>
        <begin position="85"/>
        <end position="117"/>
    </location>
</feature>
<dbReference type="AlphaFoldDB" id="A0A9Q0CE42"/>
<evidence type="ECO:0000313" key="2">
    <source>
        <dbReference type="EMBL" id="KAJ1691819.1"/>
    </source>
</evidence>
<keyword evidence="3" id="KW-1185">Reference proteome</keyword>
<dbReference type="InterPro" id="IPR036770">
    <property type="entry name" value="Ankyrin_rpt-contain_sf"/>
</dbReference>
<dbReference type="SMART" id="SM00248">
    <property type="entry name" value="ANK"/>
    <property type="match status" value="7"/>
</dbReference>
<name>A0A9Q0CE42_9POAL</name>